<dbReference type="SUPFAM" id="SSF56112">
    <property type="entry name" value="Protein kinase-like (PK-like)"/>
    <property type="match status" value="1"/>
</dbReference>
<dbReference type="InterPro" id="IPR011009">
    <property type="entry name" value="Kinase-like_dom_sf"/>
</dbReference>
<reference evidence="1 2" key="1">
    <citation type="journal article" date="2014" name="PLoS ONE">
        <title>Physiological and genomic features of a novel sulfur-oxidizing gammaproteobacterium belonging to a previously uncultivated symbiotic lineage isolated from a hydrothermal vent.</title>
        <authorList>
            <person name="Nunoura T."/>
            <person name="Takaki Y."/>
            <person name="Kazama H."/>
            <person name="Kakuta J."/>
            <person name="Shimamura S."/>
            <person name="Makita H."/>
            <person name="Hirai M."/>
            <person name="Miyazaki M."/>
            <person name="Takai K."/>
        </authorList>
    </citation>
    <scope>NUCLEOTIDE SEQUENCE [LARGE SCALE GENOMIC DNA]</scope>
    <source>
        <strain evidence="1 2">Hiromi1</strain>
    </source>
</reference>
<accession>A0A7U6GG89</accession>
<sequence length="217" mass="25831">MADAKVLEEQSFGVKVWLLPDKRIVKMFRLKRPVSSGRLYPYNVRFARNARRCLARGVAAPNIRETFYCPDIQRHGVIYDLLEGDPFFELLPETPDETLFRTFARFLGELHEKGIYFRSVHPGNVLLRPDGSMGLIDIQDMRFWPWALTRKVRARNFRHLYNSDYHSKVMRDFGFERFADLYLEELPRDEGYKNSMRPLILDWDKAWERKKRKPVSV</sequence>
<dbReference type="KEGG" id="tbn:TBH_C0120"/>
<gene>
    <name evidence="1" type="ORF">TBH_C0120</name>
</gene>
<dbReference type="EMBL" id="AP012273">
    <property type="protein sequence ID" value="BAO43068.1"/>
    <property type="molecule type" value="Genomic_DNA"/>
</dbReference>
<evidence type="ECO:0008006" key="3">
    <source>
        <dbReference type="Google" id="ProtNLM"/>
    </source>
</evidence>
<dbReference type="Proteomes" id="UP000031631">
    <property type="component" value="Chromosome"/>
</dbReference>
<dbReference type="AlphaFoldDB" id="A0A7U6GG89"/>
<evidence type="ECO:0000313" key="2">
    <source>
        <dbReference type="Proteomes" id="UP000031631"/>
    </source>
</evidence>
<name>A0A7U6GG89_9GAMM</name>
<evidence type="ECO:0000313" key="1">
    <source>
        <dbReference type="EMBL" id="BAO43068.1"/>
    </source>
</evidence>
<protein>
    <recommendedName>
        <fullName evidence="3">Toluene tolerance protein</fullName>
    </recommendedName>
</protein>
<proteinExistence type="predicted"/>
<organism evidence="1 2">
    <name type="scientific">Thiolapillus brandeum</name>
    <dbReference type="NCBI Taxonomy" id="1076588"/>
    <lineage>
        <taxon>Bacteria</taxon>
        <taxon>Pseudomonadati</taxon>
        <taxon>Pseudomonadota</taxon>
        <taxon>Gammaproteobacteria</taxon>
        <taxon>Chromatiales</taxon>
        <taxon>Sedimenticolaceae</taxon>
        <taxon>Thiolapillus</taxon>
    </lineage>
</organism>
<keyword evidence="2" id="KW-1185">Reference proteome</keyword>